<dbReference type="PANTHER" id="PTHR43630:SF2">
    <property type="entry name" value="GLYCOSYLTRANSFERASE"/>
    <property type="match status" value="1"/>
</dbReference>
<accession>F8IKD4</accession>
<organism evidence="3 4">
    <name type="scientific">Alicyclobacillus acidocaldarius (strain Tc-4-1)</name>
    <name type="common">Bacillus acidocaldarius</name>
    <dbReference type="NCBI Taxonomy" id="1048834"/>
    <lineage>
        <taxon>Bacteria</taxon>
        <taxon>Bacillati</taxon>
        <taxon>Bacillota</taxon>
        <taxon>Bacilli</taxon>
        <taxon>Bacillales</taxon>
        <taxon>Alicyclobacillaceae</taxon>
        <taxon>Alicyclobacillus</taxon>
    </lineage>
</organism>
<dbReference type="SUPFAM" id="SSF53448">
    <property type="entry name" value="Nucleotide-diphospho-sugar transferases"/>
    <property type="match status" value="1"/>
</dbReference>
<dbReference type="KEGG" id="aad:TC41_0356"/>
<feature type="repeat" description="TPR" evidence="1">
    <location>
        <begin position="51"/>
        <end position="84"/>
    </location>
</feature>
<dbReference type="AlphaFoldDB" id="F8IKD4"/>
<dbReference type="STRING" id="1048834.TC41_0356"/>
<keyword evidence="1" id="KW-0802">TPR repeat</keyword>
<dbReference type="GO" id="GO:0016740">
    <property type="term" value="F:transferase activity"/>
    <property type="evidence" value="ECO:0007669"/>
    <property type="project" value="UniProtKB-KW"/>
</dbReference>
<dbReference type="InterPro" id="IPR029044">
    <property type="entry name" value="Nucleotide-diphossugar_trans"/>
</dbReference>
<evidence type="ECO:0000313" key="4">
    <source>
        <dbReference type="Proteomes" id="UP000000292"/>
    </source>
</evidence>
<dbReference type="Pfam" id="PF00535">
    <property type="entry name" value="Glycos_transf_2"/>
    <property type="match status" value="1"/>
</dbReference>
<evidence type="ECO:0000313" key="3">
    <source>
        <dbReference type="EMBL" id="AEJ42322.1"/>
    </source>
</evidence>
<dbReference type="SUPFAM" id="SSF48452">
    <property type="entry name" value="TPR-like"/>
    <property type="match status" value="2"/>
</dbReference>
<dbReference type="HOGENOM" id="CLU_541472_0_0_9"/>
<evidence type="ECO:0000256" key="1">
    <source>
        <dbReference type="PROSITE-ProRule" id="PRU00339"/>
    </source>
</evidence>
<dbReference type="InterPro" id="IPR011990">
    <property type="entry name" value="TPR-like_helical_dom_sf"/>
</dbReference>
<dbReference type="PANTHER" id="PTHR43630">
    <property type="entry name" value="POLY-BETA-1,6-N-ACETYL-D-GLUCOSAMINE SYNTHASE"/>
    <property type="match status" value="1"/>
</dbReference>
<dbReference type="CDD" id="cd02511">
    <property type="entry name" value="Beta4Glucosyltransferase"/>
    <property type="match status" value="1"/>
</dbReference>
<dbReference type="InterPro" id="IPR019734">
    <property type="entry name" value="TPR_rpt"/>
</dbReference>
<dbReference type="eggNOG" id="COG0463">
    <property type="taxonomic scope" value="Bacteria"/>
</dbReference>
<sequence length="503" mass="57489">MESRVETRLFLWEEAHRLVSDEVIRQKLLDGAFDEARKLALEQIKGVSWRAQSWVFLGEACLRLGNGKIARRCFERAWLLDPMAPWVNAVMKACDEVSAGKRDREVESALRVPKTTVSALVLFRDDARTIKRCIEALRPAVDEIIAVDTGSTDGSDVIASAFGAQVYRFEWTGDFAAARNFGLSKVTSQWVIAIDSDEILYAEDVDAIRTIAGVFESVRKESPVILRIVQMNLTGETVTPATSQSRMFPTGEDIEWRGLIHETPTLTKETARPAVRALVRIRVYHDGYDPKHVDLEKKFRRNLELLTEALEREPNNPVYEFYIGRESLFLKDYTKSIEYLERAEQHAKEIAGFSLLPDIRRRLAQAYMLAGKNEHMANKLEDMVKEHPEYPDGWFLRGEKKLREAGVLLQEAAQDFAKAQEAAQKYRGITEYDTAIGLWKAPAQLGEIARMRGNLVEARRWYQRVLKQEPNLKTIRERLEKLEQEACAIAQDVQEATKNTKDE</sequence>
<dbReference type="SMART" id="SM00028">
    <property type="entry name" value="TPR"/>
    <property type="match status" value="3"/>
</dbReference>
<gene>
    <name evidence="3" type="ordered locus">TC41_0356</name>
</gene>
<dbReference type="PATRIC" id="fig|1048834.4.peg.330"/>
<protein>
    <submittedName>
        <fullName evidence="3">Glycosyl transferase family 2</fullName>
    </submittedName>
</protein>
<dbReference type="Gene3D" id="1.25.40.10">
    <property type="entry name" value="Tetratricopeptide repeat domain"/>
    <property type="match status" value="1"/>
</dbReference>
<dbReference type="InterPro" id="IPR001173">
    <property type="entry name" value="Glyco_trans_2-like"/>
</dbReference>
<dbReference type="eggNOG" id="COG4783">
    <property type="taxonomic scope" value="Bacteria"/>
</dbReference>
<reference evidence="3 4" key="1">
    <citation type="journal article" date="2011" name="J. Bacteriol.">
        <title>Complete Genome Sequence of Alicyclobacillus acidocaldarius Strain Tc-4-1.</title>
        <authorList>
            <person name="Chen Y."/>
            <person name="He Y."/>
            <person name="Zhang B."/>
            <person name="Yang J."/>
            <person name="Li W."/>
            <person name="Dong Z."/>
            <person name="Hu S."/>
        </authorList>
    </citation>
    <scope>NUCLEOTIDE SEQUENCE [LARGE SCALE GENOMIC DNA]</scope>
    <source>
        <strain evidence="3 4">Tc-4-1</strain>
    </source>
</reference>
<keyword evidence="3" id="KW-0808">Transferase</keyword>
<proteinExistence type="predicted"/>
<dbReference type="Gene3D" id="3.90.550.10">
    <property type="entry name" value="Spore Coat Polysaccharide Biosynthesis Protein SpsA, Chain A"/>
    <property type="match status" value="1"/>
</dbReference>
<dbReference type="Proteomes" id="UP000000292">
    <property type="component" value="Chromosome"/>
</dbReference>
<evidence type="ECO:0000259" key="2">
    <source>
        <dbReference type="Pfam" id="PF00535"/>
    </source>
</evidence>
<name>F8IKD4_ALIAT</name>
<dbReference type="PROSITE" id="PS50005">
    <property type="entry name" value="TPR"/>
    <property type="match status" value="1"/>
</dbReference>
<dbReference type="EMBL" id="CP002902">
    <property type="protein sequence ID" value="AEJ42322.1"/>
    <property type="molecule type" value="Genomic_DNA"/>
</dbReference>
<feature type="domain" description="Glycosyltransferase 2-like" evidence="2">
    <location>
        <begin position="124"/>
        <end position="204"/>
    </location>
</feature>
<reference evidence="4" key="2">
    <citation type="submission" date="2011-06" db="EMBL/GenBank/DDBJ databases">
        <title>The complete genome sequence of Alicyclobacillus acidocaldarius sp. Tc-4-1.</title>
        <authorList>
            <person name="Chen Y."/>
            <person name="He Y."/>
            <person name="Dong Z."/>
            <person name="Hu S."/>
        </authorList>
    </citation>
    <scope>NUCLEOTIDE SEQUENCE [LARGE SCALE GENOMIC DNA]</scope>
    <source>
        <strain evidence="4">Tc-4-1</strain>
    </source>
</reference>